<evidence type="ECO:0000313" key="11">
    <source>
        <dbReference type="Proteomes" id="UP000236161"/>
    </source>
</evidence>
<evidence type="ECO:0000256" key="2">
    <source>
        <dbReference type="ARBA" id="ARBA00022448"/>
    </source>
</evidence>
<evidence type="ECO:0000256" key="5">
    <source>
        <dbReference type="ARBA" id="ARBA00022989"/>
    </source>
</evidence>
<dbReference type="Pfam" id="PF01699">
    <property type="entry name" value="Na_Ca_ex"/>
    <property type="match status" value="1"/>
</dbReference>
<gene>
    <name evidence="10" type="primary">CAX1</name>
    <name evidence="10" type="ORF">AXF42_Ash017582</name>
</gene>
<evidence type="ECO:0000256" key="7">
    <source>
        <dbReference type="ARBA" id="ARBA00023136"/>
    </source>
</evidence>
<dbReference type="AlphaFoldDB" id="A0A2I0A588"/>
<feature type="transmembrane region" description="Helical" evidence="8">
    <location>
        <begin position="103"/>
        <end position="122"/>
    </location>
</feature>
<dbReference type="EMBL" id="KZ452018">
    <property type="protein sequence ID" value="PKA50703.1"/>
    <property type="molecule type" value="Genomic_DNA"/>
</dbReference>
<organism evidence="10 11">
    <name type="scientific">Apostasia shenzhenica</name>
    <dbReference type="NCBI Taxonomy" id="1088818"/>
    <lineage>
        <taxon>Eukaryota</taxon>
        <taxon>Viridiplantae</taxon>
        <taxon>Streptophyta</taxon>
        <taxon>Embryophyta</taxon>
        <taxon>Tracheophyta</taxon>
        <taxon>Spermatophyta</taxon>
        <taxon>Magnoliopsida</taxon>
        <taxon>Liliopsida</taxon>
        <taxon>Asparagales</taxon>
        <taxon>Orchidaceae</taxon>
        <taxon>Apostasioideae</taxon>
        <taxon>Apostasia</taxon>
    </lineage>
</organism>
<evidence type="ECO:0000256" key="1">
    <source>
        <dbReference type="ARBA" id="ARBA00004127"/>
    </source>
</evidence>
<feature type="transmembrane region" description="Helical" evidence="8">
    <location>
        <begin position="198"/>
        <end position="217"/>
    </location>
</feature>
<keyword evidence="5 8" id="KW-1133">Transmembrane helix</keyword>
<keyword evidence="7 8" id="KW-0472">Membrane</keyword>
<keyword evidence="4 8" id="KW-0812">Transmembrane</keyword>
<feature type="transmembrane region" description="Helical" evidence="8">
    <location>
        <begin position="229"/>
        <end position="254"/>
    </location>
</feature>
<evidence type="ECO:0000256" key="4">
    <source>
        <dbReference type="ARBA" id="ARBA00022692"/>
    </source>
</evidence>
<feature type="transmembrane region" description="Helical" evidence="8">
    <location>
        <begin position="266"/>
        <end position="283"/>
    </location>
</feature>
<keyword evidence="6" id="KW-0406">Ion transport</keyword>
<feature type="transmembrane region" description="Helical" evidence="8">
    <location>
        <begin position="303"/>
        <end position="321"/>
    </location>
</feature>
<sequence>MAELSIPRGDGCACHLFDELPLKRSGVEVAMSSAGHSAPYCLEAGLIDAGNVSPRLSMEMHYGQGRTAHSMSSSSLRKRSDLSLVSKVQCRFLRDLLANLQEIFFGTKLFVLFVAVPLAIIAQSCGFGRPCEVCDGVADEEGIVGPEFQSPVSSLSLSHRLLFAWVFALSLLGLIPLAERVSFLTEQLAFHTGRTVGGLLNATCGNATELIIAMFALRKGKIRVVKLSLVGSVLSNLLLVLGTSLFCGGIVNLQKEQPFDRKHAEVNIALLLLGALCHILTTLFKYSVNSSKLFGSPSPTTDLSRACSIVMLVAYFAYLFFQLKTNRQLFDSDSQEKDDDDDGVVADNEAVFGFPSATVWLIAMTIVIAVLSENVVGTIEVHDFSSLCFHVGILGQSLTSNMWY</sequence>
<keyword evidence="3" id="KW-0050">Antiport</keyword>
<dbReference type="PANTHER" id="PTHR31503:SF1">
    <property type="entry name" value="VACUOLAR CATION_PROTON EXCHANGER 3"/>
    <property type="match status" value="1"/>
</dbReference>
<evidence type="ECO:0000256" key="8">
    <source>
        <dbReference type="SAM" id="Phobius"/>
    </source>
</evidence>
<protein>
    <submittedName>
        <fullName evidence="10">Vacuolar cation/proton exchanger 1</fullName>
    </submittedName>
</protein>
<dbReference type="Gene3D" id="1.20.1420.30">
    <property type="entry name" value="NCX, central ion-binding region"/>
    <property type="match status" value="1"/>
</dbReference>
<dbReference type="InterPro" id="IPR004837">
    <property type="entry name" value="NaCa_Exmemb"/>
</dbReference>
<accession>A0A2I0A588</accession>
<feature type="transmembrane region" description="Helical" evidence="8">
    <location>
        <begin position="161"/>
        <end position="178"/>
    </location>
</feature>
<evidence type="ECO:0000313" key="10">
    <source>
        <dbReference type="EMBL" id="PKA50703.1"/>
    </source>
</evidence>
<dbReference type="GO" id="GO:0015369">
    <property type="term" value="F:calcium:proton antiporter activity"/>
    <property type="evidence" value="ECO:0007669"/>
    <property type="project" value="TreeGrafter"/>
</dbReference>
<evidence type="ECO:0000256" key="3">
    <source>
        <dbReference type="ARBA" id="ARBA00022449"/>
    </source>
</evidence>
<dbReference type="InterPro" id="IPR044880">
    <property type="entry name" value="NCX_ion-bd_dom_sf"/>
</dbReference>
<dbReference type="PANTHER" id="PTHR31503">
    <property type="entry name" value="VACUOLAR CALCIUM ION TRANSPORTER"/>
    <property type="match status" value="1"/>
</dbReference>
<feature type="transmembrane region" description="Helical" evidence="8">
    <location>
        <begin position="350"/>
        <end position="371"/>
    </location>
</feature>
<dbReference type="GO" id="GO:0006874">
    <property type="term" value="P:intracellular calcium ion homeostasis"/>
    <property type="evidence" value="ECO:0007669"/>
    <property type="project" value="TreeGrafter"/>
</dbReference>
<name>A0A2I0A588_9ASPA</name>
<dbReference type="GO" id="GO:0009705">
    <property type="term" value="C:plant-type vacuole membrane"/>
    <property type="evidence" value="ECO:0007669"/>
    <property type="project" value="TreeGrafter"/>
</dbReference>
<evidence type="ECO:0000259" key="9">
    <source>
        <dbReference type="Pfam" id="PF01699"/>
    </source>
</evidence>
<proteinExistence type="predicted"/>
<dbReference type="GO" id="GO:0012505">
    <property type="term" value="C:endomembrane system"/>
    <property type="evidence" value="ECO:0007669"/>
    <property type="project" value="UniProtKB-SubCell"/>
</dbReference>
<dbReference type="Proteomes" id="UP000236161">
    <property type="component" value="Unassembled WGS sequence"/>
</dbReference>
<reference evidence="10 11" key="1">
    <citation type="journal article" date="2017" name="Nature">
        <title>The Apostasia genome and the evolution of orchids.</title>
        <authorList>
            <person name="Zhang G.Q."/>
            <person name="Liu K.W."/>
            <person name="Li Z."/>
            <person name="Lohaus R."/>
            <person name="Hsiao Y.Y."/>
            <person name="Niu S.C."/>
            <person name="Wang J.Y."/>
            <person name="Lin Y.C."/>
            <person name="Xu Q."/>
            <person name="Chen L.J."/>
            <person name="Yoshida K."/>
            <person name="Fujiwara S."/>
            <person name="Wang Z.W."/>
            <person name="Zhang Y.Q."/>
            <person name="Mitsuda N."/>
            <person name="Wang M."/>
            <person name="Liu G.H."/>
            <person name="Pecoraro L."/>
            <person name="Huang H.X."/>
            <person name="Xiao X.J."/>
            <person name="Lin M."/>
            <person name="Wu X.Y."/>
            <person name="Wu W.L."/>
            <person name="Chen Y.Y."/>
            <person name="Chang S.B."/>
            <person name="Sakamoto S."/>
            <person name="Ohme-Takagi M."/>
            <person name="Yagi M."/>
            <person name="Zeng S.J."/>
            <person name="Shen C.Y."/>
            <person name="Yeh C.M."/>
            <person name="Luo Y.B."/>
            <person name="Tsai W.C."/>
            <person name="Van de Peer Y."/>
            <person name="Liu Z.J."/>
        </authorList>
    </citation>
    <scope>NUCLEOTIDE SEQUENCE [LARGE SCALE GENOMIC DNA]</scope>
    <source>
        <strain evidence="11">cv. Shenzhen</strain>
        <tissue evidence="10">Stem</tissue>
    </source>
</reference>
<dbReference type="OrthoDB" id="1699231at2759"/>
<feature type="domain" description="Sodium/calcium exchanger membrane region" evidence="9">
    <location>
        <begin position="164"/>
        <end position="323"/>
    </location>
</feature>
<keyword evidence="2" id="KW-0813">Transport</keyword>
<dbReference type="InterPro" id="IPR004713">
    <property type="entry name" value="CaH_exchang"/>
</dbReference>
<keyword evidence="11" id="KW-1185">Reference proteome</keyword>
<evidence type="ECO:0000256" key="6">
    <source>
        <dbReference type="ARBA" id="ARBA00023065"/>
    </source>
</evidence>
<comment type="subcellular location">
    <subcellularLocation>
        <location evidence="1">Endomembrane system</location>
        <topology evidence="1">Multi-pass membrane protein</topology>
    </subcellularLocation>
</comment>